<dbReference type="CDD" id="cd12797">
    <property type="entry name" value="M23_peptidase"/>
    <property type="match status" value="1"/>
</dbReference>
<dbReference type="PANTHER" id="PTHR21666:SF285">
    <property type="entry name" value="M23 FAMILY METALLOPEPTIDASE"/>
    <property type="match status" value="1"/>
</dbReference>
<feature type="transmembrane region" description="Helical" evidence="1">
    <location>
        <begin position="137"/>
        <end position="156"/>
    </location>
</feature>
<feature type="domain" description="M23ase beta-sheet core" evidence="2">
    <location>
        <begin position="289"/>
        <end position="385"/>
    </location>
</feature>
<dbReference type="AlphaFoldDB" id="A0A0M8K7A6"/>
<feature type="transmembrane region" description="Helical" evidence="1">
    <location>
        <begin position="196"/>
        <end position="214"/>
    </location>
</feature>
<feature type="transmembrane region" description="Helical" evidence="1">
    <location>
        <begin position="75"/>
        <end position="94"/>
    </location>
</feature>
<dbReference type="OrthoDB" id="151751at2"/>
<protein>
    <recommendedName>
        <fullName evidence="2">M23ase beta-sheet core domain-containing protein</fullName>
    </recommendedName>
</protein>
<dbReference type="InterPro" id="IPR050570">
    <property type="entry name" value="Cell_wall_metabolism_enzyme"/>
</dbReference>
<dbReference type="EMBL" id="BBZA01000015">
    <property type="protein sequence ID" value="GAP61796.1"/>
    <property type="molecule type" value="Genomic_DNA"/>
</dbReference>
<proteinExistence type="predicted"/>
<feature type="transmembrane region" description="Helical" evidence="1">
    <location>
        <begin position="12"/>
        <end position="35"/>
    </location>
</feature>
<evidence type="ECO:0000313" key="3">
    <source>
        <dbReference type="EMBL" id="GAP61796.1"/>
    </source>
</evidence>
<accession>A0A0M8K7A6</accession>
<sequence length="438" mass="47038">MQASAWRRWGFMLGYGIGAGFLVVVGMFVLVGLWRPLLEPWPTGVRIRGLLCALATSAFLVGALIGRLQNGLRRLVFVTAGGTVLTLFLLLRATAPPQNATALVAYRMPGMLIALAGLLAGTTVTVWLRPRLTAERVALLSAGVVAAVWGLVWGLDGGDFKIWLWNLLPTVFPMVGVLFGVLAWRTPTQYTKAARAIRAIALVPPLLLSAPFAWTMGVGRMAYPAAIEALHPHAWVRLPADEPLTVVWGGDTLEANYHAFSADQRWAYDLVIAPFFVGVAALDAYGCWGVPVLAPADGVVVAAHDGEPDHPAGQFPATDEIRNETVFGNHVVLQLAETGTFLVLAHLQAGSLRVQVGETVHEGEPLAACGNSGHSSEPHIHIHHQRQPPWERPVGFAEGLPLFFRDHDGPPMPSGGVRHVEGRWVAVGATVRHAGRAP</sequence>
<evidence type="ECO:0000259" key="2">
    <source>
        <dbReference type="Pfam" id="PF01551"/>
    </source>
</evidence>
<evidence type="ECO:0000256" key="1">
    <source>
        <dbReference type="SAM" id="Phobius"/>
    </source>
</evidence>
<evidence type="ECO:0000313" key="4">
    <source>
        <dbReference type="Proteomes" id="UP000037784"/>
    </source>
</evidence>
<reference evidence="4" key="2">
    <citation type="submission" date="2015-08" db="EMBL/GenBank/DDBJ databases">
        <title>Draft Genome Sequence of a Heterotrophic Facultative Anaerobic Bacterium Ardenticatena maritima Strain 110S.</title>
        <authorList>
            <person name="Kawaichi S."/>
            <person name="Yoshida T."/>
            <person name="Sako Y."/>
            <person name="Nakamura R."/>
        </authorList>
    </citation>
    <scope>NUCLEOTIDE SEQUENCE [LARGE SCALE GENOMIC DNA]</scope>
    <source>
        <strain evidence="4">110S</strain>
    </source>
</reference>
<dbReference type="Pfam" id="PF01551">
    <property type="entry name" value="Peptidase_M23"/>
    <property type="match status" value="1"/>
</dbReference>
<dbReference type="PANTHER" id="PTHR21666">
    <property type="entry name" value="PEPTIDASE-RELATED"/>
    <property type="match status" value="1"/>
</dbReference>
<feature type="transmembrane region" description="Helical" evidence="1">
    <location>
        <begin position="47"/>
        <end position="68"/>
    </location>
</feature>
<keyword evidence="4" id="KW-1185">Reference proteome</keyword>
<dbReference type="SUPFAM" id="SSF51261">
    <property type="entry name" value="Duplicated hybrid motif"/>
    <property type="match status" value="1"/>
</dbReference>
<keyword evidence="1" id="KW-0472">Membrane</keyword>
<gene>
    <name evidence="3" type="ORF">ARMA_0219</name>
</gene>
<dbReference type="InParanoid" id="A0A0M8K7A6"/>
<feature type="transmembrane region" description="Helical" evidence="1">
    <location>
        <begin position="106"/>
        <end position="128"/>
    </location>
</feature>
<dbReference type="InterPro" id="IPR011055">
    <property type="entry name" value="Dup_hybrid_motif"/>
</dbReference>
<dbReference type="Gene3D" id="2.70.70.10">
    <property type="entry name" value="Glucose Permease (Domain IIA)"/>
    <property type="match status" value="1"/>
</dbReference>
<dbReference type="InterPro" id="IPR016047">
    <property type="entry name" value="M23ase_b-sheet_dom"/>
</dbReference>
<comment type="caution">
    <text evidence="3">The sequence shown here is derived from an EMBL/GenBank/DDBJ whole genome shotgun (WGS) entry which is preliminary data.</text>
</comment>
<name>A0A0M8K7A6_9CHLR</name>
<feature type="transmembrane region" description="Helical" evidence="1">
    <location>
        <begin position="162"/>
        <end position="184"/>
    </location>
</feature>
<dbReference type="Proteomes" id="UP000037784">
    <property type="component" value="Unassembled WGS sequence"/>
</dbReference>
<dbReference type="RefSeq" id="WP_054491744.1">
    <property type="nucleotide sequence ID" value="NZ_BBZA01000015.1"/>
</dbReference>
<reference evidence="3 4" key="1">
    <citation type="journal article" date="2015" name="Genome Announc.">
        <title>Draft Genome Sequence of a Heterotrophic Facultative Anaerobic Thermophilic Bacterium, Ardenticatena maritima Strain 110ST.</title>
        <authorList>
            <person name="Kawaichi S."/>
            <person name="Yoshida T."/>
            <person name="Sako Y."/>
            <person name="Nakamura R."/>
        </authorList>
    </citation>
    <scope>NUCLEOTIDE SEQUENCE [LARGE SCALE GENOMIC DNA]</scope>
    <source>
        <strain evidence="3 4">110S</strain>
    </source>
</reference>
<dbReference type="GO" id="GO:0004222">
    <property type="term" value="F:metalloendopeptidase activity"/>
    <property type="evidence" value="ECO:0007669"/>
    <property type="project" value="TreeGrafter"/>
</dbReference>
<organism evidence="3 4">
    <name type="scientific">Ardenticatena maritima</name>
    <dbReference type="NCBI Taxonomy" id="872965"/>
    <lineage>
        <taxon>Bacteria</taxon>
        <taxon>Bacillati</taxon>
        <taxon>Chloroflexota</taxon>
        <taxon>Ardenticatenia</taxon>
        <taxon>Ardenticatenales</taxon>
        <taxon>Ardenticatenaceae</taxon>
        <taxon>Ardenticatena</taxon>
    </lineage>
</organism>
<keyword evidence="1" id="KW-1133">Transmembrane helix</keyword>
<keyword evidence="1" id="KW-0812">Transmembrane</keyword>